<proteinExistence type="predicted"/>
<dbReference type="PATRIC" id="fig|42253.5.peg.766"/>
<dbReference type="OrthoDB" id="1664003at2"/>
<dbReference type="AlphaFoldDB" id="A0A0K2G8F2"/>
<keyword evidence="1" id="KW-0732">Signal</keyword>
<accession>A0A0K2G8F2</accession>
<dbReference type="KEGG" id="nmv:NITMOv2_0779"/>
<dbReference type="RefSeq" id="WP_053378590.1">
    <property type="nucleotide sequence ID" value="NZ_CP011801.1"/>
</dbReference>
<evidence type="ECO:0000256" key="1">
    <source>
        <dbReference type="SAM" id="SignalP"/>
    </source>
</evidence>
<feature type="chain" id="PRO_5005476629" evidence="1">
    <location>
        <begin position="31"/>
        <end position="498"/>
    </location>
</feature>
<protein>
    <submittedName>
        <fullName evidence="2">Uncharacterized protein</fullName>
    </submittedName>
</protein>
<evidence type="ECO:0000313" key="2">
    <source>
        <dbReference type="EMBL" id="ALA57215.1"/>
    </source>
</evidence>
<dbReference type="EMBL" id="CP011801">
    <property type="protein sequence ID" value="ALA57215.1"/>
    <property type="molecule type" value="Genomic_DNA"/>
</dbReference>
<reference evidence="2 3" key="1">
    <citation type="journal article" date="2015" name="Proc. Natl. Acad. Sci. U.S.A.">
        <title>Expanded metabolic versatility of ubiquitous nitrite-oxidizing bacteria from the genus Nitrospira.</title>
        <authorList>
            <person name="Koch H."/>
            <person name="Lucker S."/>
            <person name="Albertsen M."/>
            <person name="Kitzinger K."/>
            <person name="Herbold C."/>
            <person name="Spieck E."/>
            <person name="Nielsen P.H."/>
            <person name="Wagner M."/>
            <person name="Daims H."/>
        </authorList>
    </citation>
    <scope>NUCLEOTIDE SEQUENCE [LARGE SCALE GENOMIC DNA]</scope>
    <source>
        <strain evidence="2 3">NSP M-1</strain>
    </source>
</reference>
<gene>
    <name evidence="2" type="ORF">NITMOv2_0779</name>
</gene>
<name>A0A0K2G8F2_NITMO</name>
<keyword evidence="3" id="KW-1185">Reference proteome</keyword>
<sequence length="498" mass="56173">MLNEKTGSMIIRFLGTPLLLFCFSMSGAFAETKTLTTEGTYIMGDGETPDFAETRALQKAKQAALEEAGTYVQSYTKVQNLDLTTEEIQTVTGGLLQVEVLEKTRSLVDDGLRFHTKIKARVTTDKMEELAQRIKGNNVVAEYTQLQAEYTRLSRELEGWKQRAAKAPQGPARDAMLSQIRDEAKVFARVQQREADLLKRLVSGEQLVESVSRDKDIIDDLLKTIEDRGLLVKVGDIKAVAVSGQKDVVAVKVPISIQVSETLYETVFHVAQKLEGTVRFDVRVWFPHGPSDQQSLRIGERMSSEATVTLVRLGRYLETAQSFQDKVANLAFLVTFEGTRVPTEEMVPRRGTEPFQCYLGGKATWEGRDSFQSFLYGYFDDDWFPLRRIFPVGEVFGEPPLYKYPRIDNGWYDKARACKEARVMGVSCRFWQEPPVVKQGMPDVPGRDGYVAIVRDETNFVATMQLHQDFVKEMTGISVRVVSDEYLPRNSPHCGIAQ</sequence>
<feature type="signal peptide" evidence="1">
    <location>
        <begin position="1"/>
        <end position="30"/>
    </location>
</feature>
<organism evidence="2 3">
    <name type="scientific">Nitrospira moscoviensis</name>
    <dbReference type="NCBI Taxonomy" id="42253"/>
    <lineage>
        <taxon>Bacteria</taxon>
        <taxon>Pseudomonadati</taxon>
        <taxon>Nitrospirota</taxon>
        <taxon>Nitrospiria</taxon>
        <taxon>Nitrospirales</taxon>
        <taxon>Nitrospiraceae</taxon>
        <taxon>Nitrospira</taxon>
    </lineage>
</organism>
<evidence type="ECO:0000313" key="3">
    <source>
        <dbReference type="Proteomes" id="UP000069205"/>
    </source>
</evidence>
<dbReference type="Proteomes" id="UP000069205">
    <property type="component" value="Chromosome"/>
</dbReference>